<organism evidence="2 3">
    <name type="scientific">Triticum urartu</name>
    <name type="common">Red wild einkorn</name>
    <name type="synonym">Crithodium urartu</name>
    <dbReference type="NCBI Taxonomy" id="4572"/>
    <lineage>
        <taxon>Eukaryota</taxon>
        <taxon>Viridiplantae</taxon>
        <taxon>Streptophyta</taxon>
        <taxon>Embryophyta</taxon>
        <taxon>Tracheophyta</taxon>
        <taxon>Spermatophyta</taxon>
        <taxon>Magnoliopsida</taxon>
        <taxon>Liliopsida</taxon>
        <taxon>Poales</taxon>
        <taxon>Poaceae</taxon>
        <taxon>BOP clade</taxon>
        <taxon>Pooideae</taxon>
        <taxon>Triticodae</taxon>
        <taxon>Triticeae</taxon>
        <taxon>Triticinae</taxon>
        <taxon>Triticum</taxon>
    </lineage>
</organism>
<dbReference type="Gramene" id="TuG1812G0100000164.01.T04">
    <property type="protein sequence ID" value="TuG1812G0100000164.01.T04.cds377396"/>
    <property type="gene ID" value="TuG1812G0100000164.01"/>
</dbReference>
<evidence type="ECO:0000313" key="2">
    <source>
        <dbReference type="EnsemblPlants" id="TuG1812G0100000164.01.T04.cds377396"/>
    </source>
</evidence>
<name>A0A8R7JUH2_TRIUA</name>
<keyword evidence="1" id="KW-0732">Signal</keyword>
<dbReference type="Proteomes" id="UP000015106">
    <property type="component" value="Chromosome 1"/>
</dbReference>
<reference evidence="2" key="3">
    <citation type="submission" date="2022-06" db="UniProtKB">
        <authorList>
            <consortium name="EnsemblPlants"/>
        </authorList>
    </citation>
    <scope>IDENTIFICATION</scope>
</reference>
<evidence type="ECO:0000313" key="3">
    <source>
        <dbReference type="Proteomes" id="UP000015106"/>
    </source>
</evidence>
<sequence length="45" mass="5228">MVCHVMWSEFSFFFLCLNSVQIHGTHTVCKFGLPFPLKICTALFF</sequence>
<keyword evidence="3" id="KW-1185">Reference proteome</keyword>
<dbReference type="AlphaFoldDB" id="A0A8R7JUH2"/>
<reference evidence="2" key="2">
    <citation type="submission" date="2018-03" db="EMBL/GenBank/DDBJ databases">
        <title>The Triticum urartu genome reveals the dynamic nature of wheat genome evolution.</title>
        <authorList>
            <person name="Ling H."/>
            <person name="Ma B."/>
            <person name="Shi X."/>
            <person name="Liu H."/>
            <person name="Dong L."/>
            <person name="Sun H."/>
            <person name="Cao Y."/>
            <person name="Gao Q."/>
            <person name="Zheng S."/>
            <person name="Li Y."/>
            <person name="Yu Y."/>
            <person name="Du H."/>
            <person name="Qi M."/>
            <person name="Li Y."/>
            <person name="Yu H."/>
            <person name="Cui Y."/>
            <person name="Wang N."/>
            <person name="Chen C."/>
            <person name="Wu H."/>
            <person name="Zhao Y."/>
            <person name="Zhang J."/>
            <person name="Li Y."/>
            <person name="Zhou W."/>
            <person name="Zhang B."/>
            <person name="Hu W."/>
            <person name="Eijk M."/>
            <person name="Tang J."/>
            <person name="Witsenboer H."/>
            <person name="Zhao S."/>
            <person name="Li Z."/>
            <person name="Zhang A."/>
            <person name="Wang D."/>
            <person name="Liang C."/>
        </authorList>
    </citation>
    <scope>NUCLEOTIDE SEQUENCE [LARGE SCALE GENOMIC DNA]</scope>
    <source>
        <strain evidence="2">cv. G1812</strain>
    </source>
</reference>
<reference evidence="3" key="1">
    <citation type="journal article" date="2013" name="Nature">
        <title>Draft genome of the wheat A-genome progenitor Triticum urartu.</title>
        <authorList>
            <person name="Ling H.Q."/>
            <person name="Zhao S."/>
            <person name="Liu D."/>
            <person name="Wang J."/>
            <person name="Sun H."/>
            <person name="Zhang C."/>
            <person name="Fan H."/>
            <person name="Li D."/>
            <person name="Dong L."/>
            <person name="Tao Y."/>
            <person name="Gao C."/>
            <person name="Wu H."/>
            <person name="Li Y."/>
            <person name="Cui Y."/>
            <person name="Guo X."/>
            <person name="Zheng S."/>
            <person name="Wang B."/>
            <person name="Yu K."/>
            <person name="Liang Q."/>
            <person name="Yang W."/>
            <person name="Lou X."/>
            <person name="Chen J."/>
            <person name="Feng M."/>
            <person name="Jian J."/>
            <person name="Zhang X."/>
            <person name="Luo G."/>
            <person name="Jiang Y."/>
            <person name="Liu J."/>
            <person name="Wang Z."/>
            <person name="Sha Y."/>
            <person name="Zhang B."/>
            <person name="Wu H."/>
            <person name="Tang D."/>
            <person name="Shen Q."/>
            <person name="Xue P."/>
            <person name="Zou S."/>
            <person name="Wang X."/>
            <person name="Liu X."/>
            <person name="Wang F."/>
            <person name="Yang Y."/>
            <person name="An X."/>
            <person name="Dong Z."/>
            <person name="Zhang K."/>
            <person name="Zhang X."/>
            <person name="Luo M.C."/>
            <person name="Dvorak J."/>
            <person name="Tong Y."/>
            <person name="Wang J."/>
            <person name="Yang H."/>
            <person name="Li Z."/>
            <person name="Wang D."/>
            <person name="Zhang A."/>
            <person name="Wang J."/>
        </authorList>
    </citation>
    <scope>NUCLEOTIDE SEQUENCE</scope>
    <source>
        <strain evidence="3">cv. G1812</strain>
    </source>
</reference>
<feature type="chain" id="PRO_5035894132" evidence="1">
    <location>
        <begin position="23"/>
        <end position="45"/>
    </location>
</feature>
<proteinExistence type="predicted"/>
<feature type="signal peptide" evidence="1">
    <location>
        <begin position="1"/>
        <end position="22"/>
    </location>
</feature>
<evidence type="ECO:0000256" key="1">
    <source>
        <dbReference type="SAM" id="SignalP"/>
    </source>
</evidence>
<dbReference type="EnsemblPlants" id="TuG1812G0100000164.01.T04">
    <property type="protein sequence ID" value="TuG1812G0100000164.01.T04.cds377396"/>
    <property type="gene ID" value="TuG1812G0100000164.01"/>
</dbReference>
<protein>
    <submittedName>
        <fullName evidence="2">Uncharacterized protein</fullName>
    </submittedName>
</protein>
<accession>A0A8R7JUH2</accession>